<evidence type="ECO:0000313" key="5">
    <source>
        <dbReference type="Proteomes" id="UP001500620"/>
    </source>
</evidence>
<feature type="domain" description="DUF4350" evidence="3">
    <location>
        <begin position="76"/>
        <end position="249"/>
    </location>
</feature>
<keyword evidence="2" id="KW-1133">Transmembrane helix</keyword>
<keyword evidence="2" id="KW-0472">Membrane</keyword>
<feature type="compositionally biased region" description="Low complexity" evidence="1">
    <location>
        <begin position="1"/>
        <end position="11"/>
    </location>
</feature>
<feature type="compositionally biased region" description="Low complexity" evidence="1">
    <location>
        <begin position="525"/>
        <end position="540"/>
    </location>
</feature>
<feature type="region of interest" description="Disordered" evidence="1">
    <location>
        <begin position="466"/>
        <end position="604"/>
    </location>
</feature>
<sequence>MRTATPSTAAGTPGGTGATSGAKSTTGPKLIVPKRSRRWLRLVIPPLAVIALVLLGAGFYRFGEPDKTDKDFLSPDSHADIGAADLAGRVRAAGVTILPEQKTSDALVAAYNGNATLLITTPQLVNGFYLRMIKVLPSTTRVVIVEPDAGAIVDGLLPFRAMHRNYATKVTGPGCSYSPAAKAGPAETVRSQYGYFDYSLGRPVQSCYDDSLVVYERGSVTVTVVGSADPFRNDRLDEHGNSALATGLLTGAPKLIWLDLHHREPPPAVVDNSALAGGPGAPPSLRPVQPGETDQDFPVQNPDLRAPRPPNVNAPDPSEAPARDDPPNPLWYAFPKWVYPTTALLIVGVIALAVAMAIRLGGPVVEPLPVAVRSSETALGRGRLYQRARARSEALQILRDAALARLARLLRLDPGVDRRVLVEAVAARSGWPAEAVAHVLFGRGPDNDAELVAAAANVEQLVEAATAEHPDAAAEQDAATGHPANSAGGPPGTTGAPRPPNGTTGATHGPPAPAGAASAVHGMHAVASAQHGAPSAAGAAQGAGGLQGAGGDVGAVHGGEGAAGGGQGVGEAVASPWNDRSASSASPGTTGQSAPGETDEGEPR</sequence>
<evidence type="ECO:0000256" key="2">
    <source>
        <dbReference type="SAM" id="Phobius"/>
    </source>
</evidence>
<evidence type="ECO:0000259" key="3">
    <source>
        <dbReference type="Pfam" id="PF14258"/>
    </source>
</evidence>
<comment type="caution">
    <text evidence="4">The sequence shown here is derived from an EMBL/GenBank/DDBJ whole genome shotgun (WGS) entry which is preliminary data.</text>
</comment>
<proteinExistence type="predicted"/>
<feature type="compositionally biased region" description="Gly residues" evidence="1">
    <location>
        <begin position="541"/>
        <end position="569"/>
    </location>
</feature>
<dbReference type="InterPro" id="IPR025646">
    <property type="entry name" value="DUF4350"/>
</dbReference>
<feature type="region of interest" description="Disordered" evidence="1">
    <location>
        <begin position="268"/>
        <end position="326"/>
    </location>
</feature>
<feature type="compositionally biased region" description="Polar residues" evidence="1">
    <location>
        <begin position="578"/>
        <end position="595"/>
    </location>
</feature>
<dbReference type="EMBL" id="BAABAT010000029">
    <property type="protein sequence ID" value="GAA4257937.1"/>
    <property type="molecule type" value="Genomic_DNA"/>
</dbReference>
<evidence type="ECO:0000313" key="4">
    <source>
        <dbReference type="EMBL" id="GAA4257937.1"/>
    </source>
</evidence>
<feature type="transmembrane region" description="Helical" evidence="2">
    <location>
        <begin position="39"/>
        <end position="60"/>
    </location>
</feature>
<organism evidence="4 5">
    <name type="scientific">Dactylosporangium darangshiense</name>
    <dbReference type="NCBI Taxonomy" id="579108"/>
    <lineage>
        <taxon>Bacteria</taxon>
        <taxon>Bacillati</taxon>
        <taxon>Actinomycetota</taxon>
        <taxon>Actinomycetes</taxon>
        <taxon>Micromonosporales</taxon>
        <taxon>Micromonosporaceae</taxon>
        <taxon>Dactylosporangium</taxon>
    </lineage>
</organism>
<dbReference type="Pfam" id="PF14258">
    <property type="entry name" value="DUF4350"/>
    <property type="match status" value="1"/>
</dbReference>
<dbReference type="Proteomes" id="UP001500620">
    <property type="component" value="Unassembled WGS sequence"/>
</dbReference>
<feature type="transmembrane region" description="Helical" evidence="2">
    <location>
        <begin position="337"/>
        <end position="358"/>
    </location>
</feature>
<protein>
    <recommendedName>
        <fullName evidence="3">DUF4350 domain-containing protein</fullName>
    </recommendedName>
</protein>
<feature type="compositionally biased region" description="Low complexity" evidence="1">
    <location>
        <begin position="19"/>
        <end position="28"/>
    </location>
</feature>
<feature type="region of interest" description="Disordered" evidence="1">
    <location>
        <begin position="1"/>
        <end position="29"/>
    </location>
</feature>
<reference evidence="5" key="1">
    <citation type="journal article" date="2019" name="Int. J. Syst. Evol. Microbiol.">
        <title>The Global Catalogue of Microorganisms (GCM) 10K type strain sequencing project: providing services to taxonomists for standard genome sequencing and annotation.</title>
        <authorList>
            <consortium name="The Broad Institute Genomics Platform"/>
            <consortium name="The Broad Institute Genome Sequencing Center for Infectious Disease"/>
            <person name="Wu L."/>
            <person name="Ma J."/>
        </authorList>
    </citation>
    <scope>NUCLEOTIDE SEQUENCE [LARGE SCALE GENOMIC DNA]</scope>
    <source>
        <strain evidence="5">JCM 17441</strain>
    </source>
</reference>
<feature type="compositionally biased region" description="Low complexity" evidence="1">
    <location>
        <begin position="483"/>
        <end position="517"/>
    </location>
</feature>
<dbReference type="RefSeq" id="WP_345134884.1">
    <property type="nucleotide sequence ID" value="NZ_BAABAT010000029.1"/>
</dbReference>
<keyword evidence="2" id="KW-0812">Transmembrane</keyword>
<evidence type="ECO:0000256" key="1">
    <source>
        <dbReference type="SAM" id="MobiDB-lite"/>
    </source>
</evidence>
<keyword evidence="5" id="KW-1185">Reference proteome</keyword>
<name>A0ABP8DK48_9ACTN</name>
<accession>A0ABP8DK48</accession>
<gene>
    <name evidence="4" type="ORF">GCM10022255_076730</name>
</gene>